<proteinExistence type="inferred from homology"/>
<keyword evidence="4 9" id="KW-0132">Cell division</keyword>
<comment type="subunit">
    <text evidence="9">Homodimer. Forms a membrane-associated complex with FtsX.</text>
</comment>
<dbReference type="InterPro" id="IPR003439">
    <property type="entry name" value="ABC_transporter-like_ATP-bd"/>
</dbReference>
<dbReference type="InterPro" id="IPR005286">
    <property type="entry name" value="Cell_div_FtsE"/>
</dbReference>
<dbReference type="Gene3D" id="3.40.50.300">
    <property type="entry name" value="P-loop containing nucleotide triphosphate hydrolases"/>
    <property type="match status" value="1"/>
</dbReference>
<dbReference type="GO" id="GO:0051301">
    <property type="term" value="P:cell division"/>
    <property type="evidence" value="ECO:0007669"/>
    <property type="project" value="UniProtKB-UniRule"/>
</dbReference>
<evidence type="ECO:0000313" key="11">
    <source>
        <dbReference type="EMBL" id="RCK81107.1"/>
    </source>
</evidence>
<keyword evidence="5 9" id="KW-0547">Nucleotide-binding</keyword>
<evidence type="ECO:0000256" key="1">
    <source>
        <dbReference type="ARBA" id="ARBA00005417"/>
    </source>
</evidence>
<evidence type="ECO:0000256" key="9">
    <source>
        <dbReference type="RuleBase" id="RU365094"/>
    </source>
</evidence>
<dbReference type="Pfam" id="PF00005">
    <property type="entry name" value="ABC_tran"/>
    <property type="match status" value="1"/>
</dbReference>
<evidence type="ECO:0000256" key="4">
    <source>
        <dbReference type="ARBA" id="ARBA00022618"/>
    </source>
</evidence>
<comment type="subcellular location">
    <subcellularLocation>
        <location evidence="9">Cell membrane</location>
        <topology evidence="9">Peripheral membrane protein</topology>
        <orientation evidence="9">Cytoplasmic side</orientation>
    </subcellularLocation>
</comment>
<dbReference type="FunFam" id="3.40.50.300:FF:000056">
    <property type="entry name" value="Cell division ATP-binding protein FtsE"/>
    <property type="match status" value="1"/>
</dbReference>
<dbReference type="GO" id="GO:0005524">
    <property type="term" value="F:ATP binding"/>
    <property type="evidence" value="ECO:0007669"/>
    <property type="project" value="UniProtKB-UniRule"/>
</dbReference>
<dbReference type="InterPro" id="IPR003593">
    <property type="entry name" value="AAA+_ATPase"/>
</dbReference>
<evidence type="ECO:0000313" key="12">
    <source>
        <dbReference type="Proteomes" id="UP000252355"/>
    </source>
</evidence>
<dbReference type="SUPFAM" id="SSF52540">
    <property type="entry name" value="P-loop containing nucleoside triphosphate hydrolases"/>
    <property type="match status" value="1"/>
</dbReference>
<gene>
    <name evidence="9" type="primary">ftsE</name>
    <name evidence="11" type="ORF">OZSIB_2484</name>
</gene>
<dbReference type="PANTHER" id="PTHR24220:SF470">
    <property type="entry name" value="CELL DIVISION ATP-BINDING PROTEIN FTSE"/>
    <property type="match status" value="1"/>
</dbReference>
<dbReference type="GO" id="GO:0016887">
    <property type="term" value="F:ATP hydrolysis activity"/>
    <property type="evidence" value="ECO:0007669"/>
    <property type="project" value="InterPro"/>
</dbReference>
<evidence type="ECO:0000256" key="7">
    <source>
        <dbReference type="ARBA" id="ARBA00023136"/>
    </source>
</evidence>
<dbReference type="InterPro" id="IPR027417">
    <property type="entry name" value="P-loop_NTPase"/>
</dbReference>
<comment type="caution">
    <text evidence="11">The sequence shown here is derived from an EMBL/GenBank/DDBJ whole genome shotgun (WGS) entry which is preliminary data.</text>
</comment>
<keyword evidence="3 9" id="KW-1003">Cell membrane</keyword>
<keyword evidence="8 9" id="KW-0131">Cell cycle</keyword>
<organism evidence="11 12">
    <name type="scientific">Candidatus Ozemobacter sibiricus</name>
    <dbReference type="NCBI Taxonomy" id="2268124"/>
    <lineage>
        <taxon>Bacteria</taxon>
        <taxon>Candidatus Ozemobacteria</taxon>
        <taxon>Candidatus Ozemobacterales</taxon>
        <taxon>Candidatus Ozemobacteraceae</taxon>
        <taxon>Candidatus Ozemobacter</taxon>
    </lineage>
</organism>
<dbReference type="PANTHER" id="PTHR24220">
    <property type="entry name" value="IMPORT ATP-BINDING PROTEIN"/>
    <property type="match status" value="1"/>
</dbReference>
<dbReference type="PROSITE" id="PS00211">
    <property type="entry name" value="ABC_TRANSPORTER_1"/>
    <property type="match status" value="1"/>
</dbReference>
<evidence type="ECO:0000259" key="10">
    <source>
        <dbReference type="PROSITE" id="PS50893"/>
    </source>
</evidence>
<dbReference type="AlphaFoldDB" id="A0A367ZTD1"/>
<evidence type="ECO:0000256" key="8">
    <source>
        <dbReference type="ARBA" id="ARBA00023306"/>
    </source>
</evidence>
<keyword evidence="6 9" id="KW-0067">ATP-binding</keyword>
<name>A0A367ZTD1_9BACT</name>
<evidence type="ECO:0000256" key="6">
    <source>
        <dbReference type="ARBA" id="ARBA00022840"/>
    </source>
</evidence>
<dbReference type="InterPro" id="IPR017871">
    <property type="entry name" value="ABC_transporter-like_CS"/>
</dbReference>
<comment type="similarity">
    <text evidence="1 9">Belongs to the ABC transporter superfamily.</text>
</comment>
<dbReference type="EMBL" id="QOQW01000003">
    <property type="protein sequence ID" value="RCK81107.1"/>
    <property type="molecule type" value="Genomic_DNA"/>
</dbReference>
<reference evidence="11 12" key="1">
    <citation type="submission" date="2018-05" db="EMBL/GenBank/DDBJ databases">
        <title>A metagenomic window into the 2 km-deep terrestrial subsurface aquifer revealed taxonomically and functionally diverse microbial community comprising novel uncultured bacterial lineages.</title>
        <authorList>
            <person name="Kadnikov V.V."/>
            <person name="Mardanov A.V."/>
            <person name="Beletsky A.V."/>
            <person name="Banks D."/>
            <person name="Pimenov N.V."/>
            <person name="Frank Y.A."/>
            <person name="Karnachuk O.V."/>
            <person name="Ravin N.V."/>
        </authorList>
    </citation>
    <scope>NUCLEOTIDE SEQUENCE [LARGE SCALE GENOMIC DNA]</scope>
    <source>
        <strain evidence="11">BY5</strain>
    </source>
</reference>
<dbReference type="NCBIfam" id="TIGR02673">
    <property type="entry name" value="FtsE"/>
    <property type="match status" value="1"/>
</dbReference>
<dbReference type="Proteomes" id="UP000252355">
    <property type="component" value="Unassembled WGS sequence"/>
</dbReference>
<evidence type="ECO:0000256" key="5">
    <source>
        <dbReference type="ARBA" id="ARBA00022741"/>
    </source>
</evidence>
<dbReference type="GO" id="GO:0005886">
    <property type="term" value="C:plasma membrane"/>
    <property type="evidence" value="ECO:0007669"/>
    <property type="project" value="UniProtKB-SubCell"/>
</dbReference>
<evidence type="ECO:0000256" key="2">
    <source>
        <dbReference type="ARBA" id="ARBA00020019"/>
    </source>
</evidence>
<dbReference type="GO" id="GO:0022857">
    <property type="term" value="F:transmembrane transporter activity"/>
    <property type="evidence" value="ECO:0007669"/>
    <property type="project" value="TreeGrafter"/>
</dbReference>
<keyword evidence="7 9" id="KW-0472">Membrane</keyword>
<comment type="function">
    <text evidence="9">Part of the ABC transporter FtsEX involved in cellular division.</text>
</comment>
<dbReference type="SMART" id="SM00382">
    <property type="entry name" value="AAA"/>
    <property type="match status" value="1"/>
</dbReference>
<dbReference type="InterPro" id="IPR015854">
    <property type="entry name" value="ABC_transpr_LolD-like"/>
</dbReference>
<accession>A0A367ZTD1</accession>
<dbReference type="PROSITE" id="PS50893">
    <property type="entry name" value="ABC_TRANSPORTER_2"/>
    <property type="match status" value="1"/>
</dbReference>
<feature type="domain" description="ABC transporter" evidence="10">
    <location>
        <begin position="26"/>
        <end position="249"/>
    </location>
</feature>
<evidence type="ECO:0000256" key="3">
    <source>
        <dbReference type="ARBA" id="ARBA00022475"/>
    </source>
</evidence>
<sequence length="251" mass="27952">MLFPRFLAILPLDRPGLVRLSLFAMIELQNVTKIYPNGVRALNNVSLTIPAGDFVFLVGPSGAGKSTFLRLLFREELPTEGQVIVDGKDIVTMPEGRVPYLRRNLGIVLQDFQLLKRRTVAENVAFGLRVIGAPENVINARVQEALEQVGLSHKRRMYPDELSGGEQQRVCIARAVVNNPLILITDEPTGNLDPMISLEIVQLFLEINARGTTVIMATHNHHLVNKLRKRVIALVEGRIIKDEPGGTYAYE</sequence>
<protein>
    <recommendedName>
        <fullName evidence="2 9">Cell division ATP-binding protein FtsE</fullName>
    </recommendedName>
</protein>